<dbReference type="PANTHER" id="PTHR44757:SF2">
    <property type="entry name" value="BIOFILM ARCHITECTURE MAINTENANCE PROTEIN MBAA"/>
    <property type="match status" value="1"/>
</dbReference>
<dbReference type="PROSITE" id="PS50113">
    <property type="entry name" value="PAC"/>
    <property type="match status" value="1"/>
</dbReference>
<dbReference type="InterPro" id="IPR000700">
    <property type="entry name" value="PAS-assoc_C"/>
</dbReference>
<dbReference type="SUPFAM" id="SSF141868">
    <property type="entry name" value="EAL domain-like"/>
    <property type="match status" value="1"/>
</dbReference>
<dbReference type="PROSITE" id="PS50887">
    <property type="entry name" value="GGDEF"/>
    <property type="match status" value="1"/>
</dbReference>
<feature type="domain" description="PAC" evidence="2">
    <location>
        <begin position="229"/>
        <end position="281"/>
    </location>
</feature>
<dbReference type="InterPro" id="IPR001610">
    <property type="entry name" value="PAC"/>
</dbReference>
<dbReference type="InterPro" id="IPR035965">
    <property type="entry name" value="PAS-like_dom_sf"/>
</dbReference>
<dbReference type="SMART" id="SM00091">
    <property type="entry name" value="PAS"/>
    <property type="match status" value="2"/>
</dbReference>
<dbReference type="InterPro" id="IPR000160">
    <property type="entry name" value="GGDEF_dom"/>
</dbReference>
<dbReference type="InterPro" id="IPR000014">
    <property type="entry name" value="PAS"/>
</dbReference>
<dbReference type="Pfam" id="PF00563">
    <property type="entry name" value="EAL"/>
    <property type="match status" value="1"/>
</dbReference>
<dbReference type="InterPro" id="IPR029787">
    <property type="entry name" value="Nucleotide_cyclase"/>
</dbReference>
<dbReference type="SUPFAM" id="SSF55073">
    <property type="entry name" value="Nucleotide cyclase"/>
    <property type="match status" value="1"/>
</dbReference>
<protein>
    <submittedName>
        <fullName evidence="5">EAL domain-containing protein</fullName>
    </submittedName>
</protein>
<dbReference type="SMART" id="SM00052">
    <property type="entry name" value="EAL"/>
    <property type="match status" value="1"/>
</dbReference>
<dbReference type="PROSITE" id="PS50112">
    <property type="entry name" value="PAS"/>
    <property type="match status" value="1"/>
</dbReference>
<comment type="caution">
    <text evidence="5">The sequence shown here is derived from an EMBL/GenBank/DDBJ whole genome shotgun (WGS) entry which is preliminary data.</text>
</comment>
<dbReference type="Proteomes" id="UP001139293">
    <property type="component" value="Unassembled WGS sequence"/>
</dbReference>
<dbReference type="CDD" id="cd00130">
    <property type="entry name" value="PAS"/>
    <property type="match status" value="1"/>
</dbReference>
<dbReference type="InterPro" id="IPR001633">
    <property type="entry name" value="EAL_dom"/>
</dbReference>
<dbReference type="CDD" id="cd01949">
    <property type="entry name" value="GGDEF"/>
    <property type="match status" value="1"/>
</dbReference>
<dbReference type="InterPro" id="IPR043128">
    <property type="entry name" value="Rev_trsase/Diguanyl_cyclase"/>
</dbReference>
<gene>
    <name evidence="5" type="ORF">L2740_09420</name>
</gene>
<dbReference type="Gene3D" id="3.30.450.20">
    <property type="entry name" value="PAS domain"/>
    <property type="match status" value="1"/>
</dbReference>
<name>A0A9X1ZD02_9GAMM</name>
<dbReference type="InterPro" id="IPR035919">
    <property type="entry name" value="EAL_sf"/>
</dbReference>
<feature type="domain" description="EAL" evidence="3">
    <location>
        <begin position="460"/>
        <end position="714"/>
    </location>
</feature>
<dbReference type="Gene3D" id="2.10.70.100">
    <property type="match status" value="1"/>
</dbReference>
<keyword evidence="6" id="KW-1185">Reference proteome</keyword>
<evidence type="ECO:0000259" key="4">
    <source>
        <dbReference type="PROSITE" id="PS50887"/>
    </source>
</evidence>
<dbReference type="Pfam" id="PF08447">
    <property type="entry name" value="PAS_3"/>
    <property type="match status" value="1"/>
</dbReference>
<dbReference type="SMART" id="SM00086">
    <property type="entry name" value="PAC"/>
    <property type="match status" value="1"/>
</dbReference>
<dbReference type="Gene3D" id="3.30.70.270">
    <property type="match status" value="1"/>
</dbReference>
<evidence type="ECO:0000313" key="6">
    <source>
        <dbReference type="Proteomes" id="UP001139293"/>
    </source>
</evidence>
<dbReference type="EMBL" id="JAKILB010000005">
    <property type="protein sequence ID" value="MCL1138762.1"/>
    <property type="molecule type" value="Genomic_DNA"/>
</dbReference>
<dbReference type="AlphaFoldDB" id="A0A9X1ZD02"/>
<evidence type="ECO:0000259" key="2">
    <source>
        <dbReference type="PROSITE" id="PS50113"/>
    </source>
</evidence>
<feature type="domain" description="PAS" evidence="1">
    <location>
        <begin position="154"/>
        <end position="226"/>
    </location>
</feature>
<dbReference type="NCBIfam" id="TIGR00254">
    <property type="entry name" value="GGDEF"/>
    <property type="match status" value="1"/>
</dbReference>
<dbReference type="NCBIfam" id="TIGR00229">
    <property type="entry name" value="sensory_box"/>
    <property type="match status" value="1"/>
</dbReference>
<reference evidence="5" key="1">
    <citation type="submission" date="2022-01" db="EMBL/GenBank/DDBJ databases">
        <title>Whole genome-based taxonomy of the Shewanellaceae.</title>
        <authorList>
            <person name="Martin-Rodriguez A.J."/>
        </authorList>
    </citation>
    <scope>NUCLEOTIDE SEQUENCE</scope>
    <source>
        <strain evidence="5">KCTC 23973</strain>
    </source>
</reference>
<dbReference type="InterPro" id="IPR013655">
    <property type="entry name" value="PAS_fold_3"/>
</dbReference>
<dbReference type="PANTHER" id="PTHR44757">
    <property type="entry name" value="DIGUANYLATE CYCLASE DGCP"/>
    <property type="match status" value="1"/>
</dbReference>
<organism evidence="5 6">
    <name type="scientific">Shewanella pneumatophori</name>
    <dbReference type="NCBI Taxonomy" id="314092"/>
    <lineage>
        <taxon>Bacteria</taxon>
        <taxon>Pseudomonadati</taxon>
        <taxon>Pseudomonadota</taxon>
        <taxon>Gammaproteobacteria</taxon>
        <taxon>Alteromonadales</taxon>
        <taxon>Shewanellaceae</taxon>
        <taxon>Shewanella</taxon>
    </lineage>
</organism>
<feature type="domain" description="GGDEF" evidence="4">
    <location>
        <begin position="313"/>
        <end position="451"/>
    </location>
</feature>
<dbReference type="Gene3D" id="3.20.20.450">
    <property type="entry name" value="EAL domain"/>
    <property type="match status" value="1"/>
</dbReference>
<dbReference type="CDD" id="cd01948">
    <property type="entry name" value="EAL"/>
    <property type="match status" value="1"/>
</dbReference>
<dbReference type="PROSITE" id="PS50883">
    <property type="entry name" value="EAL"/>
    <property type="match status" value="1"/>
</dbReference>
<sequence length="733" mass="83220">MNSVCLQTEAAEQYANAFSLLPSPIAIIDDSGVIQLVNSSWEQFACFDQFNIDNWIGENYLALHFKTSQAQDSMHTTAAPNISSHDVVAPDHVIQSLQQALKQQLNDIQIEYSYDNHGSRHYFQLSANKIQINNRNYFLVRHDELEAKQELLNSQQRLAIAADAAKIGIWDFDLKTQSLVWDSWMYRIYGICPKETQAAYTIWEKAVHPEDIQQALSDFHRSINTGKNFDSEFRIVRGDGEIRSIQASAKVITDSNNVPIRMVGSNIDITQKKLSESKIYELAHFDQLTKLPNRQLLKDRISQSLVLNRRLKSYSALLFIDLDHFKEVNDINNHSVGDQVLISFANRITQSLDAEFTICRLGGDKFIVFIPHASAQKFQAITQTKSVARKLLHNIQKPLNIDSKSFKLSASIGITLFGESATNIEDLIKQAELAMYKVKASGRNNISFYDPEMQAKIVQRKQTEKDLEQAILNEEFQIFFQAQVSSEQGVIGAETLLRWFHPKRGLVYPNDFIPQLEETGLLIPVGNKVLLDGCKKLQQWSKQQEFKQLTLSINVSAMQLLHEDFTDYVKQLLSTYQISAGKLKLEITESILIENIDATIAIMNDLANCGVLFSLDDFGTGFSSLCYLKSLPLTQLKIDKSFIKDLLNDDNDIAISKTIVNLATCLDLDVIAEGVEQKAQQEVLNQIGCYHYQGYYFHRPAEEYEFEKFTLAYNSDLHARPPLQCAKVSKLQA</sequence>
<evidence type="ECO:0000259" key="1">
    <source>
        <dbReference type="PROSITE" id="PS50112"/>
    </source>
</evidence>
<dbReference type="SUPFAM" id="SSF55785">
    <property type="entry name" value="PYP-like sensor domain (PAS domain)"/>
    <property type="match status" value="1"/>
</dbReference>
<accession>A0A9X1ZD02</accession>
<evidence type="ECO:0000259" key="3">
    <source>
        <dbReference type="PROSITE" id="PS50883"/>
    </source>
</evidence>
<proteinExistence type="predicted"/>
<dbReference type="RefSeq" id="WP_248949870.1">
    <property type="nucleotide sequence ID" value="NZ_JAKILB010000005.1"/>
</dbReference>
<dbReference type="SMART" id="SM00267">
    <property type="entry name" value="GGDEF"/>
    <property type="match status" value="1"/>
</dbReference>
<dbReference type="Pfam" id="PF00990">
    <property type="entry name" value="GGDEF"/>
    <property type="match status" value="1"/>
</dbReference>
<dbReference type="InterPro" id="IPR052155">
    <property type="entry name" value="Biofilm_reg_signaling"/>
</dbReference>
<evidence type="ECO:0000313" key="5">
    <source>
        <dbReference type="EMBL" id="MCL1138762.1"/>
    </source>
</evidence>